<keyword evidence="2" id="KW-1185">Reference proteome</keyword>
<name>A0AAU9TQ25_EUPED</name>
<accession>A0AAU9TQ25</accession>
<organism evidence="1 2">
    <name type="scientific">Euphydryas editha</name>
    <name type="common">Edith's checkerspot</name>
    <dbReference type="NCBI Taxonomy" id="104508"/>
    <lineage>
        <taxon>Eukaryota</taxon>
        <taxon>Metazoa</taxon>
        <taxon>Ecdysozoa</taxon>
        <taxon>Arthropoda</taxon>
        <taxon>Hexapoda</taxon>
        <taxon>Insecta</taxon>
        <taxon>Pterygota</taxon>
        <taxon>Neoptera</taxon>
        <taxon>Endopterygota</taxon>
        <taxon>Lepidoptera</taxon>
        <taxon>Glossata</taxon>
        <taxon>Ditrysia</taxon>
        <taxon>Papilionoidea</taxon>
        <taxon>Nymphalidae</taxon>
        <taxon>Nymphalinae</taxon>
        <taxon>Euphydryas</taxon>
    </lineage>
</organism>
<dbReference type="EMBL" id="CAKOGL010000007">
    <property type="protein sequence ID" value="CAH2087962.1"/>
    <property type="molecule type" value="Genomic_DNA"/>
</dbReference>
<gene>
    <name evidence="1" type="ORF">EEDITHA_LOCUS4164</name>
</gene>
<proteinExistence type="predicted"/>
<dbReference type="Proteomes" id="UP001153954">
    <property type="component" value="Unassembled WGS sequence"/>
</dbReference>
<comment type="caution">
    <text evidence="1">The sequence shown here is derived from an EMBL/GenBank/DDBJ whole genome shotgun (WGS) entry which is preliminary data.</text>
</comment>
<evidence type="ECO:0000313" key="2">
    <source>
        <dbReference type="Proteomes" id="UP001153954"/>
    </source>
</evidence>
<dbReference type="Gene3D" id="3.30.420.10">
    <property type="entry name" value="Ribonuclease H-like superfamily/Ribonuclease H"/>
    <property type="match status" value="2"/>
</dbReference>
<evidence type="ECO:0008006" key="3">
    <source>
        <dbReference type="Google" id="ProtNLM"/>
    </source>
</evidence>
<protein>
    <recommendedName>
        <fullName evidence="3">Transposable element Tc3 transposase</fullName>
    </recommendedName>
</protein>
<sequence>MTCKLEWQVIFTDEKKFNLYGPDGYAYYFHDLRKEEMYLSRRHSDLGSIMVWGSICYKGVLELVMLEENVWGWLARKLYAAGRQFDKEALKAALMKEWSAIPQQYMQSLYHSMPSRLFVIIKNNGKNTKY</sequence>
<dbReference type="GO" id="GO:0003676">
    <property type="term" value="F:nucleic acid binding"/>
    <property type="evidence" value="ECO:0007669"/>
    <property type="project" value="InterPro"/>
</dbReference>
<dbReference type="AlphaFoldDB" id="A0AAU9TQ25"/>
<evidence type="ECO:0000313" key="1">
    <source>
        <dbReference type="EMBL" id="CAH2087962.1"/>
    </source>
</evidence>
<reference evidence="1" key="1">
    <citation type="submission" date="2022-03" db="EMBL/GenBank/DDBJ databases">
        <authorList>
            <person name="Tunstrom K."/>
        </authorList>
    </citation>
    <scope>NUCLEOTIDE SEQUENCE</scope>
</reference>
<dbReference type="InterPro" id="IPR036397">
    <property type="entry name" value="RNaseH_sf"/>
</dbReference>